<dbReference type="Proteomes" id="UP000293874">
    <property type="component" value="Unassembled WGS sequence"/>
</dbReference>
<accession>A0A4Q7MWK4</accession>
<dbReference type="InterPro" id="IPR036610">
    <property type="entry name" value="PEBP-like_sf"/>
</dbReference>
<dbReference type="CDD" id="cd00865">
    <property type="entry name" value="PEBP_bact_arch"/>
    <property type="match status" value="1"/>
</dbReference>
<dbReference type="InterPro" id="IPR005247">
    <property type="entry name" value="YbhB_YbcL/LppC-like"/>
</dbReference>
<keyword evidence="2" id="KW-1185">Reference proteome</keyword>
<dbReference type="RefSeq" id="WP_130542845.1">
    <property type="nucleotide sequence ID" value="NZ_CP042431.1"/>
</dbReference>
<dbReference type="NCBIfam" id="TIGR00481">
    <property type="entry name" value="YbhB/YbcL family Raf kinase inhibitor-like protein"/>
    <property type="match status" value="1"/>
</dbReference>
<organism evidence="1 2">
    <name type="scientific">Pseudobacter ginsenosidimutans</name>
    <dbReference type="NCBI Taxonomy" id="661488"/>
    <lineage>
        <taxon>Bacteria</taxon>
        <taxon>Pseudomonadati</taxon>
        <taxon>Bacteroidota</taxon>
        <taxon>Chitinophagia</taxon>
        <taxon>Chitinophagales</taxon>
        <taxon>Chitinophagaceae</taxon>
        <taxon>Pseudobacter</taxon>
    </lineage>
</organism>
<dbReference type="EMBL" id="SGXA01000002">
    <property type="protein sequence ID" value="RZS72429.1"/>
    <property type="molecule type" value="Genomic_DNA"/>
</dbReference>
<evidence type="ECO:0000313" key="2">
    <source>
        <dbReference type="Proteomes" id="UP000293874"/>
    </source>
</evidence>
<dbReference type="PANTHER" id="PTHR30289">
    <property type="entry name" value="UNCHARACTERIZED PROTEIN YBCL-RELATED"/>
    <property type="match status" value="1"/>
</dbReference>
<proteinExistence type="predicted"/>
<dbReference type="InterPro" id="IPR008914">
    <property type="entry name" value="PEBP"/>
</dbReference>
<dbReference type="OrthoDB" id="9797506at2"/>
<protein>
    <submittedName>
        <fullName evidence="1">PBP family phospholipid-binding protein</fullName>
    </submittedName>
</protein>
<dbReference type="Gene3D" id="3.90.280.10">
    <property type="entry name" value="PEBP-like"/>
    <property type="match status" value="1"/>
</dbReference>
<gene>
    <name evidence="1" type="ORF">EV199_4350</name>
</gene>
<evidence type="ECO:0000313" key="1">
    <source>
        <dbReference type="EMBL" id="RZS72429.1"/>
    </source>
</evidence>
<sequence>MATASISLTSTAFEHGGLIPDKFTCDGENTNPPLTIGLLPEGTKTLALIFEDPDAPMGIYAHWIVWNIAPTDIIKENSRPGISGMNSSGKTGYTGPCPPDKEHRYFFYLFALDTDLDLPEVSTKGDLSSSIVNHILGEGILMGRYDRKR</sequence>
<dbReference type="AlphaFoldDB" id="A0A4Q7MWK4"/>
<dbReference type="SUPFAM" id="SSF49777">
    <property type="entry name" value="PEBP-like"/>
    <property type="match status" value="1"/>
</dbReference>
<reference evidence="1 2" key="1">
    <citation type="submission" date="2019-02" db="EMBL/GenBank/DDBJ databases">
        <title>Genomic Encyclopedia of Type Strains, Phase IV (KMG-IV): sequencing the most valuable type-strain genomes for metagenomic binning, comparative biology and taxonomic classification.</title>
        <authorList>
            <person name="Goeker M."/>
        </authorList>
    </citation>
    <scope>NUCLEOTIDE SEQUENCE [LARGE SCALE GENOMIC DNA]</scope>
    <source>
        <strain evidence="1 2">DSM 18116</strain>
    </source>
</reference>
<dbReference type="Pfam" id="PF01161">
    <property type="entry name" value="PBP"/>
    <property type="match status" value="1"/>
</dbReference>
<name>A0A4Q7MWK4_9BACT</name>
<dbReference type="PANTHER" id="PTHR30289:SF1">
    <property type="entry name" value="PEBP (PHOSPHATIDYLETHANOLAMINE-BINDING PROTEIN) FAMILY PROTEIN"/>
    <property type="match status" value="1"/>
</dbReference>
<comment type="caution">
    <text evidence="1">The sequence shown here is derived from an EMBL/GenBank/DDBJ whole genome shotgun (WGS) entry which is preliminary data.</text>
</comment>